<evidence type="ECO:0000256" key="5">
    <source>
        <dbReference type="ARBA" id="ARBA00023136"/>
    </source>
</evidence>
<dbReference type="EMBL" id="JAQQXT010000001">
    <property type="protein sequence ID" value="MDC8770388.1"/>
    <property type="molecule type" value="Genomic_DNA"/>
</dbReference>
<dbReference type="Pfam" id="PF02687">
    <property type="entry name" value="FtsX"/>
    <property type="match status" value="1"/>
</dbReference>
<feature type="transmembrane region" description="Helical" evidence="7">
    <location>
        <begin position="447"/>
        <end position="467"/>
    </location>
</feature>
<evidence type="ECO:0000256" key="4">
    <source>
        <dbReference type="ARBA" id="ARBA00022989"/>
    </source>
</evidence>
<evidence type="ECO:0000256" key="7">
    <source>
        <dbReference type="SAM" id="Phobius"/>
    </source>
</evidence>
<dbReference type="PANTHER" id="PTHR30572">
    <property type="entry name" value="MEMBRANE COMPONENT OF TRANSPORTER-RELATED"/>
    <property type="match status" value="1"/>
</dbReference>
<evidence type="ECO:0000313" key="11">
    <source>
        <dbReference type="Proteomes" id="UP001221189"/>
    </source>
</evidence>
<feature type="transmembrane region" description="Helical" evidence="7">
    <location>
        <begin position="21"/>
        <end position="44"/>
    </location>
</feature>
<dbReference type="Pfam" id="PF12704">
    <property type="entry name" value="MacB_PCD"/>
    <property type="match status" value="1"/>
</dbReference>
<feature type="transmembrane region" description="Helical" evidence="7">
    <location>
        <begin position="296"/>
        <end position="322"/>
    </location>
</feature>
<proteinExistence type="inferred from homology"/>
<dbReference type="InterPro" id="IPR025857">
    <property type="entry name" value="MacB_PCD"/>
</dbReference>
<name>A0ABT5K900_9BURK</name>
<reference evidence="10 11" key="1">
    <citation type="submission" date="2022-10" db="EMBL/GenBank/DDBJ databases">
        <title>Paucibacter sp. hw1 Genome sequencing.</title>
        <authorList>
            <person name="Park S."/>
        </authorList>
    </citation>
    <scope>NUCLEOTIDE SEQUENCE [LARGE SCALE GENOMIC DNA]</scope>
    <source>
        <strain evidence="11">hw1</strain>
    </source>
</reference>
<dbReference type="Proteomes" id="UP001221189">
    <property type="component" value="Unassembled WGS sequence"/>
</dbReference>
<organism evidence="10 11">
    <name type="scientific">Roseateles albus</name>
    <dbReference type="NCBI Taxonomy" id="2987525"/>
    <lineage>
        <taxon>Bacteria</taxon>
        <taxon>Pseudomonadati</taxon>
        <taxon>Pseudomonadota</taxon>
        <taxon>Betaproteobacteria</taxon>
        <taxon>Burkholderiales</taxon>
        <taxon>Sphaerotilaceae</taxon>
        <taxon>Roseateles</taxon>
    </lineage>
</organism>
<protein>
    <submittedName>
        <fullName evidence="10">FtsX-like permease family protein</fullName>
    </submittedName>
</protein>
<keyword evidence="3 7" id="KW-0812">Transmembrane</keyword>
<evidence type="ECO:0000256" key="6">
    <source>
        <dbReference type="ARBA" id="ARBA00038076"/>
    </source>
</evidence>
<dbReference type="InterPro" id="IPR003838">
    <property type="entry name" value="ABC3_permease_C"/>
</dbReference>
<evidence type="ECO:0000256" key="3">
    <source>
        <dbReference type="ARBA" id="ARBA00022692"/>
    </source>
</evidence>
<evidence type="ECO:0000259" key="8">
    <source>
        <dbReference type="Pfam" id="PF02687"/>
    </source>
</evidence>
<gene>
    <name evidence="10" type="ORF">PRZ03_02305</name>
</gene>
<keyword evidence="4 7" id="KW-1133">Transmembrane helix</keyword>
<evidence type="ECO:0000256" key="1">
    <source>
        <dbReference type="ARBA" id="ARBA00004651"/>
    </source>
</evidence>
<dbReference type="RefSeq" id="WP_273598834.1">
    <property type="nucleotide sequence ID" value="NZ_JAQQXT010000001.1"/>
</dbReference>
<dbReference type="PANTHER" id="PTHR30572:SF4">
    <property type="entry name" value="ABC TRANSPORTER PERMEASE YTRF"/>
    <property type="match status" value="1"/>
</dbReference>
<comment type="subcellular location">
    <subcellularLocation>
        <location evidence="1">Cell membrane</location>
        <topology evidence="1">Multi-pass membrane protein</topology>
    </subcellularLocation>
</comment>
<comment type="similarity">
    <text evidence="6">Belongs to the ABC-4 integral membrane protein family.</text>
</comment>
<comment type="caution">
    <text evidence="10">The sequence shown here is derived from an EMBL/GenBank/DDBJ whole genome shotgun (WGS) entry which is preliminary data.</text>
</comment>
<keyword evidence="5 7" id="KW-0472">Membrane</keyword>
<evidence type="ECO:0000256" key="2">
    <source>
        <dbReference type="ARBA" id="ARBA00022475"/>
    </source>
</evidence>
<keyword evidence="2" id="KW-1003">Cell membrane</keyword>
<keyword evidence="11" id="KW-1185">Reference proteome</keyword>
<feature type="transmembrane region" description="Helical" evidence="7">
    <location>
        <begin position="781"/>
        <end position="801"/>
    </location>
</feature>
<evidence type="ECO:0000313" key="10">
    <source>
        <dbReference type="EMBL" id="MDC8770388.1"/>
    </source>
</evidence>
<feature type="domain" description="ABC3 transporter permease C-terminal" evidence="8">
    <location>
        <begin position="307"/>
        <end position="423"/>
    </location>
</feature>
<feature type="domain" description="MacB-like periplasmic core" evidence="9">
    <location>
        <begin position="22"/>
        <end position="255"/>
    </location>
</feature>
<feature type="transmembrane region" description="Helical" evidence="7">
    <location>
        <begin position="393"/>
        <end position="415"/>
    </location>
</feature>
<evidence type="ECO:0000259" key="9">
    <source>
        <dbReference type="Pfam" id="PF12704"/>
    </source>
</evidence>
<feature type="transmembrane region" description="Helical" evidence="7">
    <location>
        <begin position="347"/>
        <end position="373"/>
    </location>
</feature>
<sequence length="817" mass="87497">MKKTATLLKEAWAGLCQRGSATLVAMGGLSVAMAVCLLVAVLALSQSELDPGVPEPERVVMLDFKPNQAGDEARWQLATPVGLVPLLKDRGLPLELISRSSSEGFTLHMNADGQDSLQVVRVLAADPDLPALMGLKALHGDLEATLRRKDAIALTPKLVRKLWGDLPLAQAVGRSVECRGRSYLVTAVMPAIDARSPLNQAHEAMASFLMVGDDFRGGIIDSPEAIDTIHQGNGQVYARLRPGASATELAPLLEQAYRAHPLYAKLPAEWKTGPIKAAAEFRALTLAQLPLEGQPMVWTLLGALAAASALLFLLAAINCMNLQAAQMLQRRRETALRRSLGATDGDLLRLWGLETLLTLIISAAGAALLAWWLAPAVADWLGLSAERPVADALPLRALLGLGLTVLALLPLTLALPAAMALRQVPAPALQGRTASEGPWGRRIRQGLLTLQLSGALLLLALTGVLSLQHRYLLNADRGIDTHNRLILSAIVERDFVPKMDAFVEGLRQHPAIQNFAFSSARPAMDTGGPSEFHVGPKGDKRMLRMTVASPSFFDTYGIKVLAGNPLQGSGEGRLVIDAKAARMLGFATPQDAVGALLRGGGDMVKEGQDQRRIVAVVGDIKQESARDAALPQGFMLSDEPQWDLTVHGPDVVALRQALEQVWKSHGPPLVHLVWTADEQRNMVYRQEQVMSWVLAAVSLLAVAVAMLGAYALVADTLRRRRTELVLRRLHGASHLAIAREVAAEFATPLALAGLLGLPLAALLGHGYLADFVDHIDLLNGLALPLFAAALLTLTVTGLAALRHLRLALALQPIEALR</sequence>
<accession>A0ABT5K900</accession>
<feature type="transmembrane region" description="Helical" evidence="7">
    <location>
        <begin position="749"/>
        <end position="769"/>
    </location>
</feature>
<feature type="transmembrane region" description="Helical" evidence="7">
    <location>
        <begin position="689"/>
        <end position="713"/>
    </location>
</feature>
<dbReference type="InterPro" id="IPR050250">
    <property type="entry name" value="Macrolide_Exporter_MacB"/>
</dbReference>